<sequence>MAEAKLITWFCIIYPVFCLLDKAAVLNGFSTTGVKCRSIASR</sequence>
<name>I4E891_NEIME</name>
<protein>
    <submittedName>
        <fullName evidence="2">Uncharacterized protein</fullName>
    </submittedName>
</protein>
<keyword evidence="1" id="KW-1133">Transmembrane helix</keyword>
<feature type="transmembrane region" description="Helical" evidence="1">
    <location>
        <begin position="6"/>
        <end position="29"/>
    </location>
</feature>
<keyword evidence="1" id="KW-0812">Transmembrane</keyword>
<dbReference type="EMBL" id="FR845717">
    <property type="protein sequence ID" value="CCA45560.1"/>
    <property type="molecule type" value="Genomic_DNA"/>
</dbReference>
<organism evidence="2">
    <name type="scientific">Neisseria meningitidis alpha522</name>
    <dbReference type="NCBI Taxonomy" id="996307"/>
    <lineage>
        <taxon>Bacteria</taxon>
        <taxon>Pseudomonadati</taxon>
        <taxon>Pseudomonadota</taxon>
        <taxon>Betaproteobacteria</taxon>
        <taxon>Neisseriales</taxon>
        <taxon>Neisseriaceae</taxon>
        <taxon>Neisseria</taxon>
    </lineage>
</organism>
<evidence type="ECO:0000256" key="1">
    <source>
        <dbReference type="SAM" id="Phobius"/>
    </source>
</evidence>
<gene>
    <name evidence="2" type="ORF">NMALPHA522_2019</name>
</gene>
<keyword evidence="1" id="KW-0472">Membrane</keyword>
<proteinExistence type="predicted"/>
<reference evidence="2" key="1">
    <citation type="submission" date="2011-03" db="EMBL/GenBank/DDBJ databases">
        <title>Draft genome of Neisseria meningitidis strain alpha522.</title>
        <authorList>
            <person name="Schoen C."/>
            <person name="Blom J."/>
        </authorList>
    </citation>
    <scope>NUCLEOTIDE SEQUENCE</scope>
    <source>
        <strain evidence="2">Alpha522</strain>
    </source>
</reference>
<dbReference type="AlphaFoldDB" id="I4E891"/>
<evidence type="ECO:0000313" key="2">
    <source>
        <dbReference type="EMBL" id="CCA45560.1"/>
    </source>
</evidence>
<accession>I4E891</accession>